<protein>
    <submittedName>
        <fullName evidence="2">Uncharacterized protein</fullName>
    </submittedName>
</protein>
<dbReference type="OrthoDB" id="2107166at2759"/>
<keyword evidence="3" id="KW-1185">Reference proteome</keyword>
<proteinExistence type="predicted"/>
<feature type="compositionally biased region" description="Polar residues" evidence="1">
    <location>
        <begin position="135"/>
        <end position="147"/>
    </location>
</feature>
<name>A0A8E2F2F5_9PEZI</name>
<dbReference type="Proteomes" id="UP000250140">
    <property type="component" value="Unassembled WGS sequence"/>
</dbReference>
<evidence type="ECO:0000313" key="3">
    <source>
        <dbReference type="Proteomes" id="UP000250140"/>
    </source>
</evidence>
<dbReference type="AlphaFoldDB" id="A0A8E2F2F5"/>
<sequence>MPNYSQYDEDEYRLPENMTRIGYDADAQVYSYRDACGKLHQGAPGNRYDVLRPVTDEPHYPTAASYLEAHKEHHNSSSSSSSPMTASPSQHTSTEFCLQPQEFPDTWDVPNKDALSKLITDPVCSLQRSFTSASRHFSQASALTPTERQGGRAEKLNASPPTSPVSSTPNAPAQSLKRALTLGRRLTQRKPARYGRRA</sequence>
<evidence type="ECO:0000256" key="1">
    <source>
        <dbReference type="SAM" id="MobiDB-lite"/>
    </source>
</evidence>
<gene>
    <name evidence="2" type="ORF">AOQ84DRAFT_376031</name>
</gene>
<feature type="region of interest" description="Disordered" evidence="1">
    <location>
        <begin position="70"/>
        <end position="103"/>
    </location>
</feature>
<feature type="compositionally biased region" description="Basic residues" evidence="1">
    <location>
        <begin position="186"/>
        <end position="198"/>
    </location>
</feature>
<dbReference type="EMBL" id="KV749482">
    <property type="protein sequence ID" value="OCL09219.1"/>
    <property type="molecule type" value="Genomic_DNA"/>
</dbReference>
<accession>A0A8E2F2F5</accession>
<feature type="compositionally biased region" description="Low complexity" evidence="1">
    <location>
        <begin position="157"/>
        <end position="173"/>
    </location>
</feature>
<feature type="region of interest" description="Disordered" evidence="1">
    <location>
        <begin position="135"/>
        <end position="198"/>
    </location>
</feature>
<feature type="compositionally biased region" description="Polar residues" evidence="1">
    <location>
        <begin position="83"/>
        <end position="96"/>
    </location>
</feature>
<organism evidence="2 3">
    <name type="scientific">Glonium stellatum</name>
    <dbReference type="NCBI Taxonomy" id="574774"/>
    <lineage>
        <taxon>Eukaryota</taxon>
        <taxon>Fungi</taxon>
        <taxon>Dikarya</taxon>
        <taxon>Ascomycota</taxon>
        <taxon>Pezizomycotina</taxon>
        <taxon>Dothideomycetes</taxon>
        <taxon>Pleosporomycetidae</taxon>
        <taxon>Gloniales</taxon>
        <taxon>Gloniaceae</taxon>
        <taxon>Glonium</taxon>
    </lineage>
</organism>
<reference evidence="2 3" key="1">
    <citation type="journal article" date="2016" name="Nat. Commun.">
        <title>Ectomycorrhizal ecology is imprinted in the genome of the dominant symbiotic fungus Cenococcum geophilum.</title>
        <authorList>
            <consortium name="DOE Joint Genome Institute"/>
            <person name="Peter M."/>
            <person name="Kohler A."/>
            <person name="Ohm R.A."/>
            <person name="Kuo A."/>
            <person name="Krutzmann J."/>
            <person name="Morin E."/>
            <person name="Arend M."/>
            <person name="Barry K.W."/>
            <person name="Binder M."/>
            <person name="Choi C."/>
            <person name="Clum A."/>
            <person name="Copeland A."/>
            <person name="Grisel N."/>
            <person name="Haridas S."/>
            <person name="Kipfer T."/>
            <person name="LaButti K."/>
            <person name="Lindquist E."/>
            <person name="Lipzen A."/>
            <person name="Maire R."/>
            <person name="Meier B."/>
            <person name="Mihaltcheva S."/>
            <person name="Molinier V."/>
            <person name="Murat C."/>
            <person name="Poggeler S."/>
            <person name="Quandt C.A."/>
            <person name="Sperisen C."/>
            <person name="Tritt A."/>
            <person name="Tisserant E."/>
            <person name="Crous P.W."/>
            <person name="Henrissat B."/>
            <person name="Nehls U."/>
            <person name="Egli S."/>
            <person name="Spatafora J.W."/>
            <person name="Grigoriev I.V."/>
            <person name="Martin F.M."/>
        </authorList>
    </citation>
    <scope>NUCLEOTIDE SEQUENCE [LARGE SCALE GENOMIC DNA]</scope>
    <source>
        <strain evidence="2 3">CBS 207.34</strain>
    </source>
</reference>
<evidence type="ECO:0000313" key="2">
    <source>
        <dbReference type="EMBL" id="OCL09219.1"/>
    </source>
</evidence>